<accession>A0A067LXF2</accession>
<name>A0A067LXF2_BOTB1</name>
<dbReference type="InParanoid" id="A0A067LXF2"/>
<evidence type="ECO:0000313" key="1">
    <source>
        <dbReference type="EMBL" id="KDQ07020.1"/>
    </source>
</evidence>
<protein>
    <submittedName>
        <fullName evidence="1">Uncharacterized protein</fullName>
    </submittedName>
</protein>
<dbReference type="Proteomes" id="UP000027195">
    <property type="component" value="Unassembled WGS sequence"/>
</dbReference>
<dbReference type="EMBL" id="KL198117">
    <property type="protein sequence ID" value="KDQ07020.1"/>
    <property type="molecule type" value="Genomic_DNA"/>
</dbReference>
<keyword evidence="2" id="KW-1185">Reference proteome</keyword>
<sequence length="201" mass="21977">MWDRRVALHKTCKHTSPNGAPHWSLHPGLFLSHPPLSRPASLARSPATQSQPILSVVSLARSLSSTCAQSTAGRKGASSNGDPRLARFCLEQPLLVLVLASVQWLSRVQAPSSRLPSFRLAPSPYRACLHNTRSPSRLTSPSHHIPPFPFNQRLDPGSPRVRLLCLQKHLSAPNFGASASKSRLLLLPCGRQTHALRLKSH</sequence>
<reference evidence="2" key="1">
    <citation type="journal article" date="2014" name="Proc. Natl. Acad. Sci. U.S.A.">
        <title>Extensive sampling of basidiomycete genomes demonstrates inadequacy of the white-rot/brown-rot paradigm for wood decay fungi.</title>
        <authorList>
            <person name="Riley R."/>
            <person name="Salamov A.A."/>
            <person name="Brown D.W."/>
            <person name="Nagy L.G."/>
            <person name="Floudas D."/>
            <person name="Held B.W."/>
            <person name="Levasseur A."/>
            <person name="Lombard V."/>
            <person name="Morin E."/>
            <person name="Otillar R."/>
            <person name="Lindquist E.A."/>
            <person name="Sun H."/>
            <person name="LaButti K.M."/>
            <person name="Schmutz J."/>
            <person name="Jabbour D."/>
            <person name="Luo H."/>
            <person name="Baker S.E."/>
            <person name="Pisabarro A.G."/>
            <person name="Walton J.D."/>
            <person name="Blanchette R.A."/>
            <person name="Henrissat B."/>
            <person name="Martin F."/>
            <person name="Cullen D."/>
            <person name="Hibbett D.S."/>
            <person name="Grigoriev I.V."/>
        </authorList>
    </citation>
    <scope>NUCLEOTIDE SEQUENCE [LARGE SCALE GENOMIC DNA]</scope>
    <source>
        <strain evidence="2">FD-172 SS1</strain>
    </source>
</reference>
<gene>
    <name evidence="1" type="ORF">BOTBODRAFT_229832</name>
</gene>
<dbReference type="HOGENOM" id="CLU_1360211_0_0_1"/>
<proteinExistence type="predicted"/>
<evidence type="ECO:0000313" key="2">
    <source>
        <dbReference type="Proteomes" id="UP000027195"/>
    </source>
</evidence>
<organism evidence="1 2">
    <name type="scientific">Botryobasidium botryosum (strain FD-172 SS1)</name>
    <dbReference type="NCBI Taxonomy" id="930990"/>
    <lineage>
        <taxon>Eukaryota</taxon>
        <taxon>Fungi</taxon>
        <taxon>Dikarya</taxon>
        <taxon>Basidiomycota</taxon>
        <taxon>Agaricomycotina</taxon>
        <taxon>Agaricomycetes</taxon>
        <taxon>Cantharellales</taxon>
        <taxon>Botryobasidiaceae</taxon>
        <taxon>Botryobasidium</taxon>
    </lineage>
</organism>
<dbReference type="AlphaFoldDB" id="A0A067LXF2"/>